<protein>
    <submittedName>
        <fullName evidence="2">Type II toxin-antitoxin system RelE/ParE family toxin</fullName>
    </submittedName>
</protein>
<evidence type="ECO:0000256" key="1">
    <source>
        <dbReference type="ARBA" id="ARBA00022649"/>
    </source>
</evidence>
<organism evidence="2 3">
    <name type="scientific">candidate division WOR-3 bacterium</name>
    <dbReference type="NCBI Taxonomy" id="2052148"/>
    <lineage>
        <taxon>Bacteria</taxon>
        <taxon>Bacteria division WOR-3</taxon>
    </lineage>
</organism>
<dbReference type="SUPFAM" id="SSF143011">
    <property type="entry name" value="RelE-like"/>
    <property type="match status" value="1"/>
</dbReference>
<dbReference type="EMBL" id="DRIG01000093">
    <property type="protein sequence ID" value="HEC79263.1"/>
    <property type="molecule type" value="Genomic_DNA"/>
</dbReference>
<evidence type="ECO:0000313" key="2">
    <source>
        <dbReference type="EMBL" id="HEC79263.1"/>
    </source>
</evidence>
<reference evidence="2" key="1">
    <citation type="journal article" date="2020" name="mSystems">
        <title>Genome- and Community-Level Interaction Insights into Carbon Utilization and Element Cycling Functions of Hydrothermarchaeota in Hydrothermal Sediment.</title>
        <authorList>
            <person name="Zhou Z."/>
            <person name="Liu Y."/>
            <person name="Xu W."/>
            <person name="Pan J."/>
            <person name="Luo Z.H."/>
            <person name="Li M."/>
        </authorList>
    </citation>
    <scope>NUCLEOTIDE SEQUENCE</scope>
    <source>
        <strain evidence="2">HyVt-388</strain>
    </source>
</reference>
<evidence type="ECO:0000313" key="3">
    <source>
        <dbReference type="Proteomes" id="UP000885826"/>
    </source>
</evidence>
<dbReference type="Pfam" id="PF05016">
    <property type="entry name" value="ParE_toxin"/>
    <property type="match status" value="1"/>
</dbReference>
<dbReference type="InterPro" id="IPR052747">
    <property type="entry name" value="TA_system_RelE_toxin"/>
</dbReference>
<dbReference type="PANTHER" id="PTHR38813">
    <property type="match status" value="1"/>
</dbReference>
<keyword evidence="1" id="KW-1277">Toxin-antitoxin system</keyword>
<proteinExistence type="predicted"/>
<dbReference type="InterPro" id="IPR035093">
    <property type="entry name" value="RelE/ParE_toxin_dom_sf"/>
</dbReference>
<dbReference type="Gene3D" id="3.30.2310.20">
    <property type="entry name" value="RelE-like"/>
    <property type="match status" value="1"/>
</dbReference>
<sequence length="84" mass="10029">MILSPRTEKFLDSIHKHNRRSFKYLMQALDKIAENPYTAKPLLGSLKGYYSYRVGNHRIIFEINKKKSEIYVEKIAHRSVVYKR</sequence>
<dbReference type="InterPro" id="IPR007712">
    <property type="entry name" value="RelE/ParE_toxin"/>
</dbReference>
<gene>
    <name evidence="2" type="ORF">ENI34_09030</name>
</gene>
<comment type="caution">
    <text evidence="2">The sequence shown here is derived from an EMBL/GenBank/DDBJ whole genome shotgun (WGS) entry which is preliminary data.</text>
</comment>
<dbReference type="PANTHER" id="PTHR38813:SF1">
    <property type="entry name" value="TOXIN RELE1-RELATED"/>
    <property type="match status" value="1"/>
</dbReference>
<dbReference type="AlphaFoldDB" id="A0A9C9EN72"/>
<name>A0A9C9EN72_UNCW3</name>
<accession>A0A9C9EN72</accession>
<dbReference type="Proteomes" id="UP000885826">
    <property type="component" value="Unassembled WGS sequence"/>
</dbReference>